<keyword evidence="2" id="KW-1185">Reference proteome</keyword>
<evidence type="ECO:0000313" key="1">
    <source>
        <dbReference type="EMBL" id="MDV6266936.1"/>
    </source>
</evidence>
<dbReference type="RefSeq" id="WP_317541201.1">
    <property type="nucleotide sequence ID" value="NZ_JAWLKB010000004.1"/>
</dbReference>
<name>A0ABU4BS95_RHOGO</name>
<dbReference type="Proteomes" id="UP001185927">
    <property type="component" value="Unassembled WGS sequence"/>
</dbReference>
<reference evidence="1 2" key="1">
    <citation type="submission" date="2023-10" db="EMBL/GenBank/DDBJ databases">
        <title>Development of a sustainable strategy for remediation of hydrocarbon-contaminated territories based on the waste exchange concept.</title>
        <authorList>
            <person name="Krivoruchko A."/>
        </authorList>
    </citation>
    <scope>NUCLEOTIDE SEQUENCE [LARGE SCALE GENOMIC DNA]</scope>
    <source>
        <strain evidence="1 2">IEGM 1203</strain>
    </source>
</reference>
<comment type="caution">
    <text evidence="1">The sequence shown here is derived from an EMBL/GenBank/DDBJ whole genome shotgun (WGS) entry which is preliminary data.</text>
</comment>
<evidence type="ECO:0008006" key="3">
    <source>
        <dbReference type="Google" id="ProtNLM"/>
    </source>
</evidence>
<gene>
    <name evidence="1" type="ORF">R3Q16_09995</name>
</gene>
<organism evidence="1 2">
    <name type="scientific">Rhodococcus globerulus</name>
    <dbReference type="NCBI Taxonomy" id="33008"/>
    <lineage>
        <taxon>Bacteria</taxon>
        <taxon>Bacillati</taxon>
        <taxon>Actinomycetota</taxon>
        <taxon>Actinomycetes</taxon>
        <taxon>Mycobacteriales</taxon>
        <taxon>Nocardiaceae</taxon>
        <taxon>Rhodococcus</taxon>
    </lineage>
</organism>
<evidence type="ECO:0000313" key="2">
    <source>
        <dbReference type="Proteomes" id="UP001185927"/>
    </source>
</evidence>
<accession>A0ABU4BS95</accession>
<sequence length="64" mass="6802">MIRQLKVAYDTAVKAHATAMVTLKAMLVHAPASLRAAMAGKTQITLARHCAALTTELLDSPTAR</sequence>
<proteinExistence type="predicted"/>
<dbReference type="EMBL" id="JAWLKB010000004">
    <property type="protein sequence ID" value="MDV6266936.1"/>
    <property type="molecule type" value="Genomic_DNA"/>
</dbReference>
<protein>
    <recommendedName>
        <fullName evidence="3">Transposase</fullName>
    </recommendedName>
</protein>